<proteinExistence type="predicted"/>
<sequence>MEHYDWCDEKGEMKIGYQAIGSRYSHESLFLNNDFAYVQIDRQHNLIDRQGKVTPVSSLSLETPFINGISFVRGRFGVVLVNTSLQKANNDVYAEFEFNSSKAVELFYNIHTDYAIMR</sequence>
<dbReference type="Proteomes" id="UP000256321">
    <property type="component" value="Unassembled WGS sequence"/>
</dbReference>
<evidence type="ECO:0000313" key="1">
    <source>
        <dbReference type="EMBL" id="MBC8601680.1"/>
    </source>
</evidence>
<evidence type="ECO:0000313" key="4">
    <source>
        <dbReference type="Proteomes" id="UP000629596"/>
    </source>
</evidence>
<organism evidence="2 3">
    <name type="scientific">Parabacteroides acidifaciens</name>
    <dbReference type="NCBI Taxonomy" id="2290935"/>
    <lineage>
        <taxon>Bacteria</taxon>
        <taxon>Pseudomonadati</taxon>
        <taxon>Bacteroidota</taxon>
        <taxon>Bacteroidia</taxon>
        <taxon>Bacteroidales</taxon>
        <taxon>Tannerellaceae</taxon>
        <taxon>Parabacteroides</taxon>
    </lineage>
</organism>
<name>A0A3D8HFF0_9BACT</name>
<dbReference type="EMBL" id="QREV01000014">
    <property type="protein sequence ID" value="RDU49666.1"/>
    <property type="molecule type" value="Genomic_DNA"/>
</dbReference>
<reference evidence="1 4" key="2">
    <citation type="submission" date="2020-08" db="EMBL/GenBank/DDBJ databases">
        <title>Genome public.</title>
        <authorList>
            <person name="Liu C."/>
            <person name="Sun Q."/>
        </authorList>
    </citation>
    <scope>NUCLEOTIDE SEQUENCE [LARGE SCALE GENOMIC DNA]</scope>
    <source>
        <strain evidence="1 4">426_9</strain>
    </source>
</reference>
<evidence type="ECO:0000313" key="2">
    <source>
        <dbReference type="EMBL" id="RDU49666.1"/>
    </source>
</evidence>
<gene>
    <name evidence="2" type="ORF">DWU89_08275</name>
    <name evidence="1" type="ORF">H8784_08085</name>
</gene>
<comment type="caution">
    <text evidence="2">The sequence shown here is derived from an EMBL/GenBank/DDBJ whole genome shotgun (WGS) entry which is preliminary data.</text>
</comment>
<keyword evidence="4" id="KW-1185">Reference proteome</keyword>
<evidence type="ECO:0000313" key="3">
    <source>
        <dbReference type="Proteomes" id="UP000256321"/>
    </source>
</evidence>
<dbReference type="EMBL" id="JACRTI010000014">
    <property type="protein sequence ID" value="MBC8601680.1"/>
    <property type="molecule type" value="Genomic_DNA"/>
</dbReference>
<dbReference type="AlphaFoldDB" id="A0A3D8HFF0"/>
<accession>A0A3D8HFF0</accession>
<protein>
    <submittedName>
        <fullName evidence="2">Uncharacterized protein</fullName>
    </submittedName>
</protein>
<dbReference type="Proteomes" id="UP000629596">
    <property type="component" value="Unassembled WGS sequence"/>
</dbReference>
<dbReference type="RefSeq" id="WP_115499169.1">
    <property type="nucleotide sequence ID" value="NZ_JACRTI010000014.1"/>
</dbReference>
<reference evidence="2 3" key="1">
    <citation type="submission" date="2018-07" db="EMBL/GenBank/DDBJ databases">
        <title>Parabacteroides acidifaciens nov. sp., isolated from human feces.</title>
        <authorList>
            <person name="Wang Y.J."/>
        </authorList>
    </citation>
    <scope>NUCLEOTIDE SEQUENCE [LARGE SCALE GENOMIC DNA]</scope>
    <source>
        <strain evidence="2 3">426-9</strain>
    </source>
</reference>